<comment type="caution">
    <text evidence="1">The sequence shown here is derived from an EMBL/GenBank/DDBJ whole genome shotgun (WGS) entry which is preliminary data.</text>
</comment>
<dbReference type="GeneID" id="94425250"/>
<keyword evidence="2" id="KW-1185">Reference proteome</keyword>
<dbReference type="RefSeq" id="XP_067925989.1">
    <property type="nucleotide sequence ID" value="XM_068062039.1"/>
</dbReference>
<dbReference type="EMBL" id="MIGC01000741">
    <property type="protein sequence ID" value="PHJ24316.1"/>
    <property type="molecule type" value="Genomic_DNA"/>
</dbReference>
<proteinExistence type="predicted"/>
<protein>
    <submittedName>
        <fullName evidence="1">Uncharacterized protein</fullName>
    </submittedName>
</protein>
<organism evidence="1 2">
    <name type="scientific">Cystoisospora suis</name>
    <dbReference type="NCBI Taxonomy" id="483139"/>
    <lineage>
        <taxon>Eukaryota</taxon>
        <taxon>Sar</taxon>
        <taxon>Alveolata</taxon>
        <taxon>Apicomplexa</taxon>
        <taxon>Conoidasida</taxon>
        <taxon>Coccidia</taxon>
        <taxon>Eucoccidiorida</taxon>
        <taxon>Eimeriorina</taxon>
        <taxon>Sarcocystidae</taxon>
        <taxon>Cystoisospora</taxon>
    </lineage>
</organism>
<dbReference type="Proteomes" id="UP000221165">
    <property type="component" value="Unassembled WGS sequence"/>
</dbReference>
<dbReference type="AlphaFoldDB" id="A0A2C6LBK1"/>
<sequence>MFSDVSGGTPLDFFSQLFQLSGHLFLVWASPESKFRTKVSTSAFSFFLACRPERGGRQAVAAGQAGGGRLIHRHSGASSPVFSAEACQNFLCFGLLFSLVGLVWSDGRLSIVARCLVDVEAKVLSELGRMHRKKFTTDSR</sequence>
<evidence type="ECO:0000313" key="2">
    <source>
        <dbReference type="Proteomes" id="UP000221165"/>
    </source>
</evidence>
<reference evidence="1 2" key="1">
    <citation type="journal article" date="2017" name="Int. J. Parasitol.">
        <title>The genome of the protozoan parasite Cystoisospora suis and a reverse vaccinology approach to identify vaccine candidates.</title>
        <authorList>
            <person name="Palmieri N."/>
            <person name="Shrestha A."/>
            <person name="Ruttkowski B."/>
            <person name="Beck T."/>
            <person name="Vogl C."/>
            <person name="Tomley F."/>
            <person name="Blake D.P."/>
            <person name="Joachim A."/>
        </authorList>
    </citation>
    <scope>NUCLEOTIDE SEQUENCE [LARGE SCALE GENOMIC DNA]</scope>
    <source>
        <strain evidence="1 2">Wien I</strain>
    </source>
</reference>
<dbReference type="VEuPathDB" id="ToxoDB:CSUI_001836"/>
<gene>
    <name evidence="1" type="ORF">CSUI_001836</name>
</gene>
<evidence type="ECO:0000313" key="1">
    <source>
        <dbReference type="EMBL" id="PHJ24316.1"/>
    </source>
</evidence>
<accession>A0A2C6LBK1</accession>
<name>A0A2C6LBK1_9APIC</name>